<feature type="domain" description="Reverse transcriptase" evidence="1">
    <location>
        <begin position="28"/>
        <end position="244"/>
    </location>
</feature>
<dbReference type="OrthoDB" id="6627636at2759"/>
<feature type="non-terminal residue" evidence="2">
    <location>
        <position position="244"/>
    </location>
</feature>
<organism evidence="2 3">
    <name type="scientific">Nesidiocoris tenuis</name>
    <dbReference type="NCBI Taxonomy" id="355587"/>
    <lineage>
        <taxon>Eukaryota</taxon>
        <taxon>Metazoa</taxon>
        <taxon>Ecdysozoa</taxon>
        <taxon>Arthropoda</taxon>
        <taxon>Hexapoda</taxon>
        <taxon>Insecta</taxon>
        <taxon>Pterygota</taxon>
        <taxon>Neoptera</taxon>
        <taxon>Paraneoptera</taxon>
        <taxon>Hemiptera</taxon>
        <taxon>Heteroptera</taxon>
        <taxon>Panheteroptera</taxon>
        <taxon>Cimicomorpha</taxon>
        <taxon>Miridae</taxon>
        <taxon>Dicyphina</taxon>
        <taxon>Nesidiocoris</taxon>
    </lineage>
</organism>
<name>A0A6H5G0J4_9HEMI</name>
<dbReference type="PROSITE" id="PS50878">
    <property type="entry name" value="RT_POL"/>
    <property type="match status" value="1"/>
</dbReference>
<protein>
    <recommendedName>
        <fullName evidence="1">Reverse transcriptase domain-containing protein</fullName>
    </recommendedName>
</protein>
<dbReference type="InterPro" id="IPR043502">
    <property type="entry name" value="DNA/RNA_pol_sf"/>
</dbReference>
<keyword evidence="3" id="KW-1185">Reference proteome</keyword>
<reference evidence="2 3" key="1">
    <citation type="submission" date="2020-02" db="EMBL/GenBank/DDBJ databases">
        <authorList>
            <person name="Ferguson B K."/>
        </authorList>
    </citation>
    <scope>NUCLEOTIDE SEQUENCE [LARGE SCALE GENOMIC DNA]</scope>
</reference>
<dbReference type="EMBL" id="CADCXU010003445">
    <property type="protein sequence ID" value="CAA9995509.1"/>
    <property type="molecule type" value="Genomic_DNA"/>
</dbReference>
<gene>
    <name evidence="2" type="ORF">NTEN_LOCUS2300</name>
</gene>
<dbReference type="Pfam" id="PF00078">
    <property type="entry name" value="RVT_1"/>
    <property type="match status" value="1"/>
</dbReference>
<dbReference type="GO" id="GO:0071897">
    <property type="term" value="P:DNA biosynthetic process"/>
    <property type="evidence" value="ECO:0007669"/>
    <property type="project" value="UniProtKB-ARBA"/>
</dbReference>
<evidence type="ECO:0000313" key="2">
    <source>
        <dbReference type="EMBL" id="CAA9995509.1"/>
    </source>
</evidence>
<dbReference type="InterPro" id="IPR000477">
    <property type="entry name" value="RT_dom"/>
</dbReference>
<dbReference type="Proteomes" id="UP000479000">
    <property type="component" value="Unassembled WGS sequence"/>
</dbReference>
<sequence>MGPDGVPPVLLRSCADSLSLPLTILFNRSIKEGTFPSVWKESFITPMFKSGDKSSIEEYRPVCSLSTIPKLMEKMLVNHITPPVRQFLIPEQHGFLSGRPTVTNLMVFQDYILEAFRRGRQVDCVYTDFSKCFHKIPHPQLFAKLREFGFHGELYQWLVSYLSGRRMMVRLKGYYSRPFATTSGTPQGSHIGPLIFLIYINGINSVFEGRVRFLLFADDVKMFVEVDDPNDCVELQTNLDRFQH</sequence>
<dbReference type="CDD" id="cd01650">
    <property type="entry name" value="RT_nLTR_like"/>
    <property type="match status" value="1"/>
</dbReference>
<evidence type="ECO:0000313" key="3">
    <source>
        <dbReference type="Proteomes" id="UP000479000"/>
    </source>
</evidence>
<evidence type="ECO:0000259" key="1">
    <source>
        <dbReference type="PROSITE" id="PS50878"/>
    </source>
</evidence>
<dbReference type="PANTHER" id="PTHR19446">
    <property type="entry name" value="REVERSE TRANSCRIPTASES"/>
    <property type="match status" value="1"/>
</dbReference>
<accession>A0A6H5G0J4</accession>
<dbReference type="SUPFAM" id="SSF56672">
    <property type="entry name" value="DNA/RNA polymerases"/>
    <property type="match status" value="1"/>
</dbReference>
<proteinExistence type="predicted"/>
<dbReference type="AlphaFoldDB" id="A0A6H5G0J4"/>